<dbReference type="OrthoDB" id="7839592at2"/>
<keyword evidence="3" id="KW-1185">Reference proteome</keyword>
<evidence type="ECO:0000259" key="1">
    <source>
        <dbReference type="Pfam" id="PF14062"/>
    </source>
</evidence>
<dbReference type="InterPro" id="IPR025349">
    <property type="entry name" value="DUF4253"/>
</dbReference>
<feature type="domain" description="DUF4253" evidence="1">
    <location>
        <begin position="150"/>
        <end position="231"/>
    </location>
</feature>
<dbReference type="Proteomes" id="UP000256269">
    <property type="component" value="Unassembled WGS sequence"/>
</dbReference>
<evidence type="ECO:0000313" key="3">
    <source>
        <dbReference type="Proteomes" id="UP000256269"/>
    </source>
</evidence>
<accession>A0A3E0HCI5</accession>
<name>A0A3E0HCI5_9PSEU</name>
<sequence>MDAAELSQPQHDAGLADVIAGLDARDLGIQRRHDDRHPVSKLAADDPESVARQLRDAFPETGYWPLLLLEDITFTPELPVDAADGWRPEDLATGLEAVELAAGISLDEAPRCGFFGSTPAAERLPFQPFPPRPDEAATLGRGWTQRQPALLVMPTRTPADSLAHIGFGGWNESPATTGHVRFHRHLWEICEGMVTAVGYSRMNVSMPGRPLEPLQAFELADRIFDYCNDMETVLADFLYADPDEEDFVALLAGTFTAGLPTLPLWWD</sequence>
<dbReference type="RefSeq" id="WP_116178026.1">
    <property type="nucleotide sequence ID" value="NZ_CP144375.1"/>
</dbReference>
<gene>
    <name evidence="2" type="ORF">BCF44_111332</name>
</gene>
<comment type="caution">
    <text evidence="2">The sequence shown here is derived from an EMBL/GenBank/DDBJ whole genome shotgun (WGS) entry which is preliminary data.</text>
</comment>
<organism evidence="2 3">
    <name type="scientific">Kutzneria buriramensis</name>
    <dbReference type="NCBI Taxonomy" id="1045776"/>
    <lineage>
        <taxon>Bacteria</taxon>
        <taxon>Bacillati</taxon>
        <taxon>Actinomycetota</taxon>
        <taxon>Actinomycetes</taxon>
        <taxon>Pseudonocardiales</taxon>
        <taxon>Pseudonocardiaceae</taxon>
        <taxon>Kutzneria</taxon>
    </lineage>
</organism>
<proteinExistence type="predicted"/>
<reference evidence="2 3" key="1">
    <citation type="submission" date="2018-08" db="EMBL/GenBank/DDBJ databases">
        <title>Genomic Encyclopedia of Archaeal and Bacterial Type Strains, Phase II (KMG-II): from individual species to whole genera.</title>
        <authorList>
            <person name="Goeker M."/>
        </authorList>
    </citation>
    <scope>NUCLEOTIDE SEQUENCE [LARGE SCALE GENOMIC DNA]</scope>
    <source>
        <strain evidence="2 3">DSM 45791</strain>
    </source>
</reference>
<dbReference type="AlphaFoldDB" id="A0A3E0HCI5"/>
<dbReference type="EMBL" id="QUNO01000011">
    <property type="protein sequence ID" value="REH42027.1"/>
    <property type="molecule type" value="Genomic_DNA"/>
</dbReference>
<dbReference type="Pfam" id="PF14062">
    <property type="entry name" value="DUF4253"/>
    <property type="match status" value="1"/>
</dbReference>
<evidence type="ECO:0000313" key="2">
    <source>
        <dbReference type="EMBL" id="REH42027.1"/>
    </source>
</evidence>
<protein>
    <submittedName>
        <fullName evidence="2">Uncharacterized protein DUF4253</fullName>
    </submittedName>
</protein>